<feature type="transmembrane region" description="Helical" evidence="1">
    <location>
        <begin position="44"/>
        <end position="63"/>
    </location>
</feature>
<keyword evidence="1" id="KW-1133">Transmembrane helix</keyword>
<gene>
    <name evidence="2" type="ORF">CSC78_04625</name>
</gene>
<keyword evidence="1" id="KW-0812">Transmembrane</keyword>
<sequence>MALFDALDLLDLLDLFLSWRFWVCLLAGIGVGFAVYILGNESSIAAVIGLVMGATGLTTGLIWEWRHARTL</sequence>
<name>A0ABQ6ZJR2_9GAMM</name>
<dbReference type="EMBL" id="PDWW01000004">
    <property type="protein sequence ID" value="KAF1726388.1"/>
    <property type="molecule type" value="Genomic_DNA"/>
</dbReference>
<comment type="caution">
    <text evidence="2">The sequence shown here is derived from an EMBL/GenBank/DDBJ whole genome shotgun (WGS) entry which is preliminary data.</text>
</comment>
<keyword evidence="3" id="KW-1185">Reference proteome</keyword>
<organism evidence="2 3">
    <name type="scientific">Pseudoxanthomonas japonensis</name>
    <dbReference type="NCBI Taxonomy" id="69284"/>
    <lineage>
        <taxon>Bacteria</taxon>
        <taxon>Pseudomonadati</taxon>
        <taxon>Pseudomonadota</taxon>
        <taxon>Gammaproteobacteria</taxon>
        <taxon>Lysobacterales</taxon>
        <taxon>Lysobacteraceae</taxon>
        <taxon>Pseudoxanthomonas</taxon>
    </lineage>
</organism>
<evidence type="ECO:0000313" key="3">
    <source>
        <dbReference type="Proteomes" id="UP000781710"/>
    </source>
</evidence>
<feature type="transmembrane region" description="Helical" evidence="1">
    <location>
        <begin position="12"/>
        <end position="38"/>
    </location>
</feature>
<reference evidence="2 3" key="1">
    <citation type="submission" date="2017-10" db="EMBL/GenBank/DDBJ databases">
        <title>Whole genome sequencing of members of genus Pseudoxanthomonas.</title>
        <authorList>
            <person name="Kumar S."/>
            <person name="Bansal K."/>
            <person name="Kaur A."/>
            <person name="Patil P."/>
            <person name="Sharma S."/>
            <person name="Patil P.B."/>
        </authorList>
    </citation>
    <scope>NUCLEOTIDE SEQUENCE [LARGE SCALE GENOMIC DNA]</scope>
    <source>
        <strain evidence="2 3">DSM 17109</strain>
    </source>
</reference>
<evidence type="ECO:0000256" key="1">
    <source>
        <dbReference type="SAM" id="Phobius"/>
    </source>
</evidence>
<proteinExistence type="predicted"/>
<protein>
    <submittedName>
        <fullName evidence="2">Uncharacterized protein</fullName>
    </submittedName>
</protein>
<accession>A0ABQ6ZJR2</accession>
<evidence type="ECO:0000313" key="2">
    <source>
        <dbReference type="EMBL" id="KAF1726388.1"/>
    </source>
</evidence>
<keyword evidence="1" id="KW-0472">Membrane</keyword>
<dbReference type="RefSeq" id="WP_162336747.1">
    <property type="nucleotide sequence ID" value="NZ_CP171632.1"/>
</dbReference>
<dbReference type="Proteomes" id="UP000781710">
    <property type="component" value="Unassembled WGS sequence"/>
</dbReference>